<dbReference type="KEGG" id="cyn:Cyan7425_5374"/>
<dbReference type="EMBL" id="CP001345">
    <property type="protein sequence ID" value="ACL47633.1"/>
    <property type="molecule type" value="Genomic_DNA"/>
</dbReference>
<evidence type="ECO:0000313" key="1">
    <source>
        <dbReference type="EMBL" id="ACL47633.1"/>
    </source>
</evidence>
<proteinExistence type="predicted"/>
<accession>B8HYY5</accession>
<dbReference type="Pfam" id="PF08974">
    <property type="entry name" value="DUF1877"/>
    <property type="match status" value="1"/>
</dbReference>
<reference evidence="1" key="1">
    <citation type="submission" date="2009-01" db="EMBL/GenBank/DDBJ databases">
        <title>Complete sequence of plasmid1 Cyanothece sp. PCC 7425.</title>
        <authorList>
            <consortium name="US DOE Joint Genome Institute"/>
            <person name="Lucas S."/>
            <person name="Copeland A."/>
            <person name="Lapidus A."/>
            <person name="Glavina del Rio T."/>
            <person name="Dalin E."/>
            <person name="Tice H."/>
            <person name="Bruce D."/>
            <person name="Goodwin L."/>
            <person name="Pitluck S."/>
            <person name="Sims D."/>
            <person name="Meineke L."/>
            <person name="Brettin T."/>
            <person name="Detter J.C."/>
            <person name="Han C."/>
            <person name="Larimer F."/>
            <person name="Land M."/>
            <person name="Hauser L."/>
            <person name="Kyrpides N."/>
            <person name="Ovchinnikova G."/>
            <person name="Liberton M."/>
            <person name="Stoeckel J."/>
            <person name="Banerjee A."/>
            <person name="Singh A."/>
            <person name="Page L."/>
            <person name="Sato H."/>
            <person name="Zhao L."/>
            <person name="Sherman L."/>
            <person name="Pakrasi H."/>
            <person name="Richardson P."/>
        </authorList>
    </citation>
    <scope>NUCLEOTIDE SEQUENCE</scope>
    <source>
        <strain evidence="1">PCC 7425</strain>
        <plasmid evidence="1">pP742501</plasmid>
    </source>
</reference>
<dbReference type="SUPFAM" id="SSF111069">
    <property type="entry name" value="Hypothetical protein yfbM"/>
    <property type="match status" value="1"/>
</dbReference>
<dbReference type="OrthoDB" id="5354816at2"/>
<dbReference type="HOGENOM" id="CLU_2648428_0_0_3"/>
<evidence type="ECO:0008006" key="2">
    <source>
        <dbReference type="Google" id="ProtNLM"/>
    </source>
</evidence>
<dbReference type="AlphaFoldDB" id="B8HYY5"/>
<gene>
    <name evidence="1" type="ordered locus">Cyan7425_5374</name>
</gene>
<keyword evidence="1" id="KW-0614">Plasmid</keyword>
<sequence length="76" mass="9011">MPEEVQQIDNILTAWTETDFLQRFDPVTMDRAELYPGIWDEPVDELQEEYLAYFKEMKDFIQQAAKQQQAIVVTIV</sequence>
<geneLocation type="plasmid" evidence="1">
    <name>pP742501</name>
</geneLocation>
<organism evidence="1">
    <name type="scientific">Cyanothece sp. (strain PCC 7425 / ATCC 29141)</name>
    <dbReference type="NCBI Taxonomy" id="395961"/>
    <lineage>
        <taxon>Bacteria</taxon>
        <taxon>Bacillati</taxon>
        <taxon>Cyanobacteriota</taxon>
        <taxon>Cyanophyceae</taxon>
        <taxon>Gomontiellales</taxon>
        <taxon>Cyanothecaceae</taxon>
        <taxon>Cyanothece</taxon>
    </lineage>
</organism>
<dbReference type="InterPro" id="IPR015068">
    <property type="entry name" value="DUF1877"/>
</dbReference>
<name>B8HYY5_CYAP4</name>
<dbReference type="InterPro" id="IPR035944">
    <property type="entry name" value="YfbM-like_sf"/>
</dbReference>
<dbReference type="Gene3D" id="3.40.1760.10">
    <property type="entry name" value="YfbM-like super family"/>
    <property type="match status" value="1"/>
</dbReference>
<protein>
    <recommendedName>
        <fullName evidence="2">DUF1877 domain-containing protein</fullName>
    </recommendedName>
</protein>